<reference evidence="1 2" key="1">
    <citation type="journal article" date="2021" name="Elife">
        <title>Chloroplast acquisition without the gene transfer in kleptoplastic sea slugs, Plakobranchus ocellatus.</title>
        <authorList>
            <person name="Maeda T."/>
            <person name="Takahashi S."/>
            <person name="Yoshida T."/>
            <person name="Shimamura S."/>
            <person name="Takaki Y."/>
            <person name="Nagai Y."/>
            <person name="Toyoda A."/>
            <person name="Suzuki Y."/>
            <person name="Arimoto A."/>
            <person name="Ishii H."/>
            <person name="Satoh N."/>
            <person name="Nishiyama T."/>
            <person name="Hasebe M."/>
            <person name="Maruyama T."/>
            <person name="Minagawa J."/>
            <person name="Obokata J."/>
            <person name="Shigenobu S."/>
        </authorList>
    </citation>
    <scope>NUCLEOTIDE SEQUENCE [LARGE SCALE GENOMIC DNA]</scope>
</reference>
<organism evidence="1 2">
    <name type="scientific">Plakobranchus ocellatus</name>
    <dbReference type="NCBI Taxonomy" id="259542"/>
    <lineage>
        <taxon>Eukaryota</taxon>
        <taxon>Metazoa</taxon>
        <taxon>Spiralia</taxon>
        <taxon>Lophotrochozoa</taxon>
        <taxon>Mollusca</taxon>
        <taxon>Gastropoda</taxon>
        <taxon>Heterobranchia</taxon>
        <taxon>Euthyneura</taxon>
        <taxon>Panpulmonata</taxon>
        <taxon>Sacoglossa</taxon>
        <taxon>Placobranchoidea</taxon>
        <taxon>Plakobranchidae</taxon>
        <taxon>Plakobranchus</taxon>
    </lineage>
</organism>
<dbReference type="AlphaFoldDB" id="A0AAV3XYW7"/>
<accession>A0AAV3XYW7</accession>
<dbReference type="Proteomes" id="UP000735302">
    <property type="component" value="Unassembled WGS sequence"/>
</dbReference>
<proteinExistence type="predicted"/>
<comment type="caution">
    <text evidence="1">The sequence shown here is derived from an EMBL/GenBank/DDBJ whole genome shotgun (WGS) entry which is preliminary data.</text>
</comment>
<gene>
    <name evidence="1" type="ORF">PoB_000253000</name>
</gene>
<keyword evidence="2" id="KW-1185">Reference proteome</keyword>
<evidence type="ECO:0000313" key="2">
    <source>
        <dbReference type="Proteomes" id="UP000735302"/>
    </source>
</evidence>
<sequence length="138" mass="16018">MAFNFDEFEDYSQKKIYPSSRYDNPGKKKYFRRVAAKFHSWIAILYPIVKHGNQYLLLKCPGEQVQEKLGETNHYLVILFKVKKPHVLADEGDLFDADVLAELLLELKVFETMVLSSTMQQMVPIASQGSCYLHELQL</sequence>
<name>A0AAV3XYW7_9GAST</name>
<dbReference type="EMBL" id="BLXT01000325">
    <property type="protein sequence ID" value="GFN76024.1"/>
    <property type="molecule type" value="Genomic_DNA"/>
</dbReference>
<evidence type="ECO:0000313" key="1">
    <source>
        <dbReference type="EMBL" id="GFN76024.1"/>
    </source>
</evidence>
<protein>
    <submittedName>
        <fullName evidence="1">Uncharacterized protein</fullName>
    </submittedName>
</protein>